<dbReference type="Pfam" id="PF00665">
    <property type="entry name" value="rve"/>
    <property type="match status" value="1"/>
</dbReference>
<dbReference type="AlphaFoldDB" id="A0A844ACW2"/>
<dbReference type="Gene3D" id="3.30.420.10">
    <property type="entry name" value="Ribonuclease H-like superfamily/Ribonuclease H"/>
    <property type="match status" value="1"/>
</dbReference>
<dbReference type="InterPro" id="IPR048020">
    <property type="entry name" value="Transpos_IS3"/>
</dbReference>
<dbReference type="GO" id="GO:0015074">
    <property type="term" value="P:DNA integration"/>
    <property type="evidence" value="ECO:0007669"/>
    <property type="project" value="InterPro"/>
</dbReference>
<dbReference type="InterPro" id="IPR001584">
    <property type="entry name" value="Integrase_cat-core"/>
</dbReference>
<comment type="caution">
    <text evidence="3">The sequence shown here is derived from an EMBL/GenBank/DDBJ whole genome shotgun (WGS) entry which is preliminary data.</text>
</comment>
<evidence type="ECO:0000313" key="2">
    <source>
        <dbReference type="EMBL" id="MQX10628.1"/>
    </source>
</evidence>
<protein>
    <submittedName>
        <fullName evidence="3">IS3 family transposase</fullName>
    </submittedName>
</protein>
<reference evidence="3" key="2">
    <citation type="submission" date="2019-10" db="EMBL/GenBank/DDBJ databases">
        <authorList>
            <person name="Sugawara M."/>
            <person name="Epstein B."/>
            <person name="Badgley B."/>
            <person name="Unno T."/>
            <person name="Xu L."/>
            <person name="Reese J."/>
            <person name="Gyaneshwar P."/>
            <person name="Denny R."/>
            <person name="Mudege J."/>
            <person name="Bharti A."/>
            <person name="Farmer A."/>
            <person name="May G."/>
            <person name="Woodward J."/>
            <person name="Medigue C."/>
            <person name="Vallenet D."/>
            <person name="Lajus A."/>
            <person name="Rouy Z."/>
            <person name="Martinez-Vaz B."/>
            <person name="Tiffin P."/>
            <person name="Young N."/>
            <person name="Sadowsky M."/>
        </authorList>
    </citation>
    <scope>NUCLEOTIDE SEQUENCE</scope>
    <source>
        <strain evidence="3">USDA205</strain>
    </source>
</reference>
<name>A0A844ACW2_RHIFR</name>
<dbReference type="EMBL" id="WISZ01000219">
    <property type="protein sequence ID" value="MQX12237.1"/>
    <property type="molecule type" value="Genomic_DNA"/>
</dbReference>
<dbReference type="PANTHER" id="PTHR46889">
    <property type="entry name" value="TRANSPOSASE INSF FOR INSERTION SEQUENCE IS3B-RELATED"/>
    <property type="match status" value="1"/>
</dbReference>
<dbReference type="InterPro" id="IPR012337">
    <property type="entry name" value="RNaseH-like_sf"/>
</dbReference>
<dbReference type="RefSeq" id="WP_109982119.1">
    <property type="nucleotide sequence ID" value="NZ_CP035040.1"/>
</dbReference>
<dbReference type="InterPro" id="IPR036397">
    <property type="entry name" value="RNaseH_sf"/>
</dbReference>
<dbReference type="InterPro" id="IPR025948">
    <property type="entry name" value="HTH-like_dom"/>
</dbReference>
<dbReference type="Pfam" id="PF13276">
    <property type="entry name" value="HTH_21"/>
    <property type="match status" value="1"/>
</dbReference>
<proteinExistence type="predicted"/>
<evidence type="ECO:0000313" key="5">
    <source>
        <dbReference type="EMBL" id="MQX12237.1"/>
    </source>
</evidence>
<dbReference type="EMBL" id="WISZ01000154">
    <property type="protein sequence ID" value="MQX10628.1"/>
    <property type="molecule type" value="Genomic_DNA"/>
</dbReference>
<dbReference type="Proteomes" id="UP000466694">
    <property type="component" value="Unassembled WGS sequence"/>
</dbReference>
<sequence length="282" mass="32099">MRHHRPDGISVSEGCRLMGIARSTYYDRRDGQADDTAVVEAMFAICDEFEFYGYRRVGAALRQKGLVVNHKKIRRLMREHGLQPKFRRRFVATTDSDHNGPIFPNLAREFAPTGPDQLWQGDITYVALPDRFVYVAVILDAWSRMVVGYAIGRSIDARLTLVALKTAIECRRPPAGCIHHSDRGSQYAAETYRQHLGHHGLAGSMGRRGNPYDNAKAESFMKTLKVEAVYPMAFETYDDVIEHLPDFIENIYNKRRLHSALGYLSPQQFEDQHIRQTGKTAA</sequence>
<dbReference type="EMBL" id="WISZ01000161">
    <property type="protein sequence ID" value="MQX11024.1"/>
    <property type="molecule type" value="Genomic_DNA"/>
</dbReference>
<dbReference type="NCBIfam" id="NF033516">
    <property type="entry name" value="transpos_IS3"/>
    <property type="match status" value="1"/>
</dbReference>
<evidence type="ECO:0000313" key="4">
    <source>
        <dbReference type="EMBL" id="MQX12149.1"/>
    </source>
</evidence>
<feature type="domain" description="Integrase catalytic" evidence="1">
    <location>
        <begin position="111"/>
        <end position="273"/>
    </location>
</feature>
<organism evidence="3 6">
    <name type="scientific">Rhizobium fredii</name>
    <name type="common">Sinorhizobium fredii</name>
    <dbReference type="NCBI Taxonomy" id="380"/>
    <lineage>
        <taxon>Bacteria</taxon>
        <taxon>Pseudomonadati</taxon>
        <taxon>Pseudomonadota</taxon>
        <taxon>Alphaproteobacteria</taxon>
        <taxon>Hyphomicrobiales</taxon>
        <taxon>Rhizobiaceae</taxon>
        <taxon>Sinorhizobium/Ensifer group</taxon>
        <taxon>Sinorhizobium</taxon>
    </lineage>
</organism>
<dbReference type="GeneID" id="48973888"/>
<evidence type="ECO:0000259" key="1">
    <source>
        <dbReference type="PROSITE" id="PS50994"/>
    </source>
</evidence>
<dbReference type="InterPro" id="IPR050900">
    <property type="entry name" value="Transposase_IS3/IS150/IS904"/>
</dbReference>
<evidence type="ECO:0000313" key="3">
    <source>
        <dbReference type="EMBL" id="MQX11024.1"/>
    </source>
</evidence>
<evidence type="ECO:0000313" key="6">
    <source>
        <dbReference type="Proteomes" id="UP000466694"/>
    </source>
</evidence>
<dbReference type="GO" id="GO:0003676">
    <property type="term" value="F:nucleic acid binding"/>
    <property type="evidence" value="ECO:0007669"/>
    <property type="project" value="InterPro"/>
</dbReference>
<dbReference type="PANTHER" id="PTHR46889:SF7">
    <property type="entry name" value="TRANSPOSASE FOR INSERTION SEQUENCE ELEMENT IS904"/>
    <property type="match status" value="1"/>
</dbReference>
<dbReference type="Pfam" id="PF13333">
    <property type="entry name" value="rve_2"/>
    <property type="match status" value="1"/>
</dbReference>
<dbReference type="SUPFAM" id="SSF53098">
    <property type="entry name" value="Ribonuclease H-like"/>
    <property type="match status" value="1"/>
</dbReference>
<dbReference type="EMBL" id="WISZ01000218">
    <property type="protein sequence ID" value="MQX12149.1"/>
    <property type="molecule type" value="Genomic_DNA"/>
</dbReference>
<reference evidence="3 6" key="1">
    <citation type="journal article" date="2013" name="Genome Biol.">
        <title>Comparative genomics of the core and accessory genomes of 48 Sinorhizobium strains comprising five genospecies.</title>
        <authorList>
            <person name="Sugawara M."/>
            <person name="Epstein B."/>
            <person name="Badgley B.D."/>
            <person name="Unno T."/>
            <person name="Xu L."/>
            <person name="Reese J."/>
            <person name="Gyaneshwar P."/>
            <person name="Denny R."/>
            <person name="Mudge J."/>
            <person name="Bharti A.K."/>
            <person name="Farmer A.D."/>
            <person name="May G.D."/>
            <person name="Woodward J.E."/>
            <person name="Medigue C."/>
            <person name="Vallenet D."/>
            <person name="Lajus A."/>
            <person name="Rouy Z."/>
            <person name="Martinez-Vaz B."/>
            <person name="Tiffin P."/>
            <person name="Young N.D."/>
            <person name="Sadowsky M.J."/>
        </authorList>
    </citation>
    <scope>NUCLEOTIDE SEQUENCE [LARGE SCALE GENOMIC DNA]</scope>
    <source>
        <strain evidence="3 6">USDA205</strain>
    </source>
</reference>
<gene>
    <name evidence="2" type="ORF">GHK48_20720</name>
    <name evidence="3" type="ORF">GHK48_22785</name>
    <name evidence="4" type="ORF">GHK48_28970</name>
    <name evidence="5" type="ORF">GHK48_29435</name>
</gene>
<accession>A0A844ACW2</accession>
<dbReference type="PROSITE" id="PS50994">
    <property type="entry name" value="INTEGRASE"/>
    <property type="match status" value="1"/>
</dbReference>